<evidence type="ECO:0000313" key="3">
    <source>
        <dbReference type="Proteomes" id="UP000006552"/>
    </source>
</evidence>
<proteinExistence type="predicted"/>
<organism evidence="2 3">
    <name type="scientific">Aromatoleum aromaticum (strain DSM 19018 / LMG 30748 / EbN1)</name>
    <name type="common">Azoarcus sp. (strain EbN1)</name>
    <dbReference type="NCBI Taxonomy" id="76114"/>
    <lineage>
        <taxon>Bacteria</taxon>
        <taxon>Pseudomonadati</taxon>
        <taxon>Pseudomonadota</taxon>
        <taxon>Betaproteobacteria</taxon>
        <taxon>Rhodocyclales</taxon>
        <taxon>Rhodocyclaceae</taxon>
        <taxon>Aromatoleum</taxon>
    </lineage>
</organism>
<dbReference type="Proteomes" id="UP000006552">
    <property type="component" value="Chromosome"/>
</dbReference>
<protein>
    <submittedName>
        <fullName evidence="2">Uncharacterized protein</fullName>
    </submittedName>
</protein>
<dbReference type="EMBL" id="CR555306">
    <property type="protein sequence ID" value="CAI07956.1"/>
    <property type="molecule type" value="Genomic_DNA"/>
</dbReference>
<dbReference type="KEGG" id="eba:ebA3254"/>
<evidence type="ECO:0000256" key="1">
    <source>
        <dbReference type="SAM" id="MobiDB-lite"/>
    </source>
</evidence>
<gene>
    <name evidence="2" type="ORF">ebA3254</name>
</gene>
<dbReference type="AlphaFoldDB" id="Q5P407"/>
<sequence length="80" mass="8776">MLATGSASRRYAVMRPSEQPARMSGAVTRRRGIVLQVRERTLDCFSHVSPREIPLLSGSLSRIAARGDLPISERRLISGA</sequence>
<name>Q5P407_AROAE</name>
<reference evidence="2 3" key="1">
    <citation type="journal article" date="2005" name="Arch. Microbiol.">
        <title>The genome sequence of an anaerobic aromatic-degrading denitrifying bacterium, strain EbN1.</title>
        <authorList>
            <person name="Rabus R."/>
            <person name="Kube M."/>
            <person name="Heider J."/>
            <person name="Beck A."/>
            <person name="Heitmann K."/>
            <person name="Widdel F."/>
            <person name="Reinhardt R."/>
        </authorList>
    </citation>
    <scope>NUCLEOTIDE SEQUENCE [LARGE SCALE GENOMIC DNA]</scope>
    <source>
        <strain evidence="2 3">EbN1</strain>
    </source>
</reference>
<feature type="region of interest" description="Disordered" evidence="1">
    <location>
        <begin position="1"/>
        <end position="26"/>
    </location>
</feature>
<accession>Q5P407</accession>
<keyword evidence="3" id="KW-1185">Reference proteome</keyword>
<dbReference type="HOGENOM" id="CLU_2582066_0_0_4"/>
<evidence type="ECO:0000313" key="2">
    <source>
        <dbReference type="EMBL" id="CAI07956.1"/>
    </source>
</evidence>
<dbReference type="STRING" id="76114.ebA3254"/>